<sequence>VDGDDIVSLSTNVVQFVLAKILRIYVRLLSDEETYAIAGLFTGLVRTIIIIVRKTMEPNAAFMKYVTDDIGKLASTFASRLLDAKRILDATGVINATGVIADTFSSGL</sequence>
<evidence type="ECO:0000313" key="2">
    <source>
        <dbReference type="EMBL" id="JAP55972.1"/>
    </source>
</evidence>
<evidence type="ECO:0000256" key="1">
    <source>
        <dbReference type="SAM" id="Phobius"/>
    </source>
</evidence>
<keyword evidence="1" id="KW-0812">Transmembrane</keyword>
<name>A0A0X3Q5E2_SCHSO</name>
<proteinExistence type="predicted"/>
<protein>
    <submittedName>
        <fullName evidence="2">Uncharacterized protein</fullName>
    </submittedName>
</protein>
<dbReference type="AlphaFoldDB" id="A0A0X3Q5E2"/>
<gene>
    <name evidence="2" type="ORF">TR155797</name>
</gene>
<dbReference type="EMBL" id="GEEE01007253">
    <property type="protein sequence ID" value="JAP55972.1"/>
    <property type="molecule type" value="Transcribed_RNA"/>
</dbReference>
<feature type="non-terminal residue" evidence="2">
    <location>
        <position position="108"/>
    </location>
</feature>
<feature type="transmembrane region" description="Helical" evidence="1">
    <location>
        <begin position="35"/>
        <end position="52"/>
    </location>
</feature>
<organism evidence="2">
    <name type="scientific">Schistocephalus solidus</name>
    <name type="common">Tapeworm</name>
    <dbReference type="NCBI Taxonomy" id="70667"/>
    <lineage>
        <taxon>Eukaryota</taxon>
        <taxon>Metazoa</taxon>
        <taxon>Spiralia</taxon>
        <taxon>Lophotrochozoa</taxon>
        <taxon>Platyhelminthes</taxon>
        <taxon>Cestoda</taxon>
        <taxon>Eucestoda</taxon>
        <taxon>Diphyllobothriidea</taxon>
        <taxon>Diphyllobothriidae</taxon>
        <taxon>Schistocephalus</taxon>
    </lineage>
</organism>
<accession>A0A0X3Q5E2</accession>
<reference evidence="2" key="1">
    <citation type="submission" date="2016-01" db="EMBL/GenBank/DDBJ databases">
        <title>Reference transcriptome for the parasite Schistocephalus solidus: insights into the molecular evolution of parasitism.</title>
        <authorList>
            <person name="Hebert F.O."/>
            <person name="Grambauer S."/>
            <person name="Barber I."/>
            <person name="Landry C.R."/>
            <person name="Aubin-Horth N."/>
        </authorList>
    </citation>
    <scope>NUCLEOTIDE SEQUENCE</scope>
</reference>
<keyword evidence="1" id="KW-1133">Transmembrane helix</keyword>
<feature type="non-terminal residue" evidence="2">
    <location>
        <position position="1"/>
    </location>
</feature>
<keyword evidence="1" id="KW-0472">Membrane</keyword>